<proteinExistence type="predicted"/>
<sequence length="106" mass="12057">MQSNTTSITTIKQEVRLQEWTAQIEAQQASGLTIREWCKENGIKPNTYYNRLRKVREQYMEKPPAIVPVSIPCSNENIRIEKNGLQISLPADISADTLTALVHELC</sequence>
<accession>A0A1I1MD78</accession>
<dbReference type="RefSeq" id="WP_074962087.1">
    <property type="nucleotide sequence ID" value="NZ_FOKQ01000021.1"/>
</dbReference>
<reference evidence="1 2" key="1">
    <citation type="submission" date="2016-10" db="EMBL/GenBank/DDBJ databases">
        <authorList>
            <person name="de Groot N.N."/>
        </authorList>
    </citation>
    <scope>NUCLEOTIDE SEQUENCE [LARGE SCALE GENOMIC DNA]</scope>
    <source>
        <strain evidence="1 2">AR67</strain>
    </source>
</reference>
<dbReference type="NCBIfam" id="NF047593">
    <property type="entry name" value="IS66_ISAeme5_TnpA"/>
    <property type="match status" value="1"/>
</dbReference>
<organism evidence="1 2">
    <name type="scientific">Ruminococcus albus</name>
    <dbReference type="NCBI Taxonomy" id="1264"/>
    <lineage>
        <taxon>Bacteria</taxon>
        <taxon>Bacillati</taxon>
        <taxon>Bacillota</taxon>
        <taxon>Clostridia</taxon>
        <taxon>Eubacteriales</taxon>
        <taxon>Oscillospiraceae</taxon>
        <taxon>Ruminococcus</taxon>
    </lineage>
</organism>
<evidence type="ECO:0000313" key="1">
    <source>
        <dbReference type="EMBL" id="SFC81048.1"/>
    </source>
</evidence>
<dbReference type="AlphaFoldDB" id="A0A1I1MD78"/>
<gene>
    <name evidence="1" type="ORF">SAMN02910406_02436</name>
</gene>
<evidence type="ECO:0008006" key="3">
    <source>
        <dbReference type="Google" id="ProtNLM"/>
    </source>
</evidence>
<evidence type="ECO:0000313" key="2">
    <source>
        <dbReference type="Proteomes" id="UP000182192"/>
    </source>
</evidence>
<dbReference type="EMBL" id="FOKQ01000021">
    <property type="protein sequence ID" value="SFC81048.1"/>
    <property type="molecule type" value="Genomic_DNA"/>
</dbReference>
<name>A0A1I1MD78_RUMAL</name>
<dbReference type="OrthoDB" id="9808061at2"/>
<dbReference type="Proteomes" id="UP000182192">
    <property type="component" value="Unassembled WGS sequence"/>
</dbReference>
<protein>
    <recommendedName>
        <fullName evidence="3">Transposase</fullName>
    </recommendedName>
</protein>